<organism evidence="3 4">
    <name type="scientific">Staphylococcus caprae</name>
    <dbReference type="NCBI Taxonomy" id="29380"/>
    <lineage>
        <taxon>Bacteria</taxon>
        <taxon>Bacillati</taxon>
        <taxon>Bacillota</taxon>
        <taxon>Bacilli</taxon>
        <taxon>Bacillales</taxon>
        <taxon>Staphylococcaceae</taxon>
        <taxon>Staphylococcus</taxon>
    </lineage>
</organism>
<dbReference type="Pfam" id="PF00881">
    <property type="entry name" value="Nitroreductase"/>
    <property type="match status" value="1"/>
</dbReference>
<keyword evidence="4" id="KW-1185">Reference proteome</keyword>
<gene>
    <name evidence="3" type="ORF">JMUB590_0930</name>
</gene>
<sequence length="208" mass="24189">MGFLNKNEKEPTFSEAIESRRTIYNLEKSISISDEELEEIISHAVKHVPSAFNSQSTRIVLLLNDKNEKFWETTKSILKETMGQDRDFEPTRQKIDNFKHSHGTILYYEDQSVINALQDKMPNFYENFEIWSNQANAMHQYAIWTALATQGIGASLQHYNPIVDEATASEFDIPKTWKLIAQMPFGDVREEAKEKEIKPIEDRFIVKK</sequence>
<dbReference type="SUPFAM" id="SSF55469">
    <property type="entry name" value="FMN-dependent nitroreductase-like"/>
    <property type="match status" value="1"/>
</dbReference>
<dbReference type="InterPro" id="IPR029479">
    <property type="entry name" value="Nitroreductase"/>
</dbReference>
<dbReference type="Proteomes" id="UP000274772">
    <property type="component" value="Chromosome"/>
</dbReference>
<dbReference type="PANTHER" id="PTHR43035:SF1">
    <property type="entry name" value="FATTY ACID REPRESSION MUTANT PROTEIN 2-RELATED"/>
    <property type="match status" value="1"/>
</dbReference>
<dbReference type="GeneID" id="58050693"/>
<reference evidence="3 4" key="1">
    <citation type="submission" date="2018-05" db="EMBL/GenBank/DDBJ databases">
        <title>Complete genome sequencing of three human clinical isolates of Staphylococcus caprae reveals virulence factors similar to those of S. epidermidis and S. capitis.</title>
        <authorList>
            <person name="Watanabe S."/>
            <person name="Cui L."/>
        </authorList>
    </citation>
    <scope>NUCLEOTIDE SEQUENCE [LARGE SCALE GENOMIC DNA]</scope>
    <source>
        <strain evidence="3 4">JMUB590</strain>
    </source>
</reference>
<evidence type="ECO:0000259" key="2">
    <source>
        <dbReference type="Pfam" id="PF00881"/>
    </source>
</evidence>
<dbReference type="InterPro" id="IPR033877">
    <property type="entry name" value="Frm2/Hbn1"/>
</dbReference>
<evidence type="ECO:0000313" key="4">
    <source>
        <dbReference type="Proteomes" id="UP000274772"/>
    </source>
</evidence>
<feature type="domain" description="Nitroreductase" evidence="2">
    <location>
        <begin position="17"/>
        <end position="186"/>
    </location>
</feature>
<proteinExistence type="predicted"/>
<name>A0ABM7FPG4_9STAP</name>
<accession>A0ABM7FPG4</accession>
<dbReference type="CDD" id="cd02140">
    <property type="entry name" value="Frm2-like"/>
    <property type="match status" value="1"/>
</dbReference>
<dbReference type="RefSeq" id="WP_044466869.1">
    <property type="nucleotide sequence ID" value="NZ_AP018585.1"/>
</dbReference>
<dbReference type="PANTHER" id="PTHR43035">
    <property type="entry name" value="FATTY ACID REPRESSION MUTANT PROTEIN 2-RELATED"/>
    <property type="match status" value="1"/>
</dbReference>
<comment type="cofactor">
    <cofactor evidence="1">
        <name>FMN</name>
        <dbReference type="ChEBI" id="CHEBI:58210"/>
    </cofactor>
</comment>
<dbReference type="Gene3D" id="3.40.109.10">
    <property type="entry name" value="NADH Oxidase"/>
    <property type="match status" value="1"/>
</dbReference>
<protein>
    <submittedName>
        <fullName evidence="3">Nitroreductase family protein</fullName>
    </submittedName>
</protein>
<evidence type="ECO:0000313" key="3">
    <source>
        <dbReference type="EMBL" id="BBD92026.1"/>
    </source>
</evidence>
<dbReference type="InterPro" id="IPR000415">
    <property type="entry name" value="Nitroreductase-like"/>
</dbReference>
<dbReference type="EMBL" id="AP018586">
    <property type="protein sequence ID" value="BBD92026.1"/>
    <property type="molecule type" value="Genomic_DNA"/>
</dbReference>
<evidence type="ECO:0000256" key="1">
    <source>
        <dbReference type="ARBA" id="ARBA00001917"/>
    </source>
</evidence>